<keyword evidence="2" id="KW-1185">Reference proteome</keyword>
<evidence type="ECO:0000313" key="2">
    <source>
        <dbReference type="Proteomes" id="UP001162972"/>
    </source>
</evidence>
<gene>
    <name evidence="1" type="ORF">OIU84_024962</name>
</gene>
<dbReference type="EMBL" id="JAPFFJ010000006">
    <property type="protein sequence ID" value="KAJ6424086.1"/>
    <property type="molecule type" value="Genomic_DNA"/>
</dbReference>
<dbReference type="Proteomes" id="UP001162972">
    <property type="component" value="Chromosome 16"/>
</dbReference>
<protein>
    <submittedName>
        <fullName evidence="1">Uncharacterized protein</fullName>
    </submittedName>
</protein>
<proteinExistence type="predicted"/>
<reference evidence="1 2" key="1">
    <citation type="journal article" date="2023" name="Int. J. Mol. Sci.">
        <title>De Novo Assembly and Annotation of 11 Diverse Shrub Willow (Salix) Genomes Reveals Novel Gene Organization in Sex-Linked Regions.</title>
        <authorList>
            <person name="Hyden B."/>
            <person name="Feng K."/>
            <person name="Yates T.B."/>
            <person name="Jawdy S."/>
            <person name="Cereghino C."/>
            <person name="Smart L.B."/>
            <person name="Muchero W."/>
        </authorList>
    </citation>
    <scope>NUCLEOTIDE SEQUENCE [LARGE SCALE GENOMIC DNA]</scope>
    <source>
        <tissue evidence="1">Shoot tip</tissue>
    </source>
</reference>
<name>A0AAD6KIG2_9ROSI</name>
<accession>A0AAD6KIG2</accession>
<comment type="caution">
    <text evidence="1">The sequence shown here is derived from an EMBL/GenBank/DDBJ whole genome shotgun (WGS) entry which is preliminary data.</text>
</comment>
<dbReference type="AlphaFoldDB" id="A0AAD6KIG2"/>
<sequence length="50" mass="5695">MFSPATYFASVNANEEAFIVSPIDSFVETIFLRICRNCTVKASLFFLRRA</sequence>
<organism evidence="1 2">
    <name type="scientific">Salix udensis</name>
    <dbReference type="NCBI Taxonomy" id="889485"/>
    <lineage>
        <taxon>Eukaryota</taxon>
        <taxon>Viridiplantae</taxon>
        <taxon>Streptophyta</taxon>
        <taxon>Embryophyta</taxon>
        <taxon>Tracheophyta</taxon>
        <taxon>Spermatophyta</taxon>
        <taxon>Magnoliopsida</taxon>
        <taxon>eudicotyledons</taxon>
        <taxon>Gunneridae</taxon>
        <taxon>Pentapetalae</taxon>
        <taxon>rosids</taxon>
        <taxon>fabids</taxon>
        <taxon>Malpighiales</taxon>
        <taxon>Salicaceae</taxon>
        <taxon>Saliceae</taxon>
        <taxon>Salix</taxon>
    </lineage>
</organism>
<evidence type="ECO:0000313" key="1">
    <source>
        <dbReference type="EMBL" id="KAJ6424086.1"/>
    </source>
</evidence>